<evidence type="ECO:0000256" key="1">
    <source>
        <dbReference type="ARBA" id="ARBA00004430"/>
    </source>
</evidence>
<evidence type="ECO:0000313" key="5">
    <source>
        <dbReference type="EMBL" id="EEH58821.1"/>
    </source>
</evidence>
<comment type="subcellular location">
    <subcellularLocation>
        <location evidence="1">Cytoplasm</location>
        <location evidence="1">Cytoskeleton</location>
        <location evidence="1">Cilium axoneme</location>
    </subcellularLocation>
</comment>
<dbReference type="SUPFAM" id="SSF52058">
    <property type="entry name" value="L domain-like"/>
    <property type="match status" value="2"/>
</dbReference>
<keyword evidence="2" id="KW-0433">Leucine-rich repeat</keyword>
<dbReference type="PANTHER" id="PTHR18849:SF0">
    <property type="entry name" value="CILIA- AND FLAGELLA-ASSOCIATED PROTEIN 410-RELATED"/>
    <property type="match status" value="1"/>
</dbReference>
<evidence type="ECO:0000256" key="3">
    <source>
        <dbReference type="ARBA" id="ARBA00022737"/>
    </source>
</evidence>
<dbReference type="AlphaFoldDB" id="C1MNV1"/>
<evidence type="ECO:0000256" key="2">
    <source>
        <dbReference type="ARBA" id="ARBA00022614"/>
    </source>
</evidence>
<organism evidence="6">
    <name type="scientific">Micromonas pusilla (strain CCMP1545)</name>
    <name type="common">Picoplanktonic green alga</name>
    <dbReference type="NCBI Taxonomy" id="564608"/>
    <lineage>
        <taxon>Eukaryota</taxon>
        <taxon>Viridiplantae</taxon>
        <taxon>Chlorophyta</taxon>
        <taxon>Mamiellophyceae</taxon>
        <taxon>Mamiellales</taxon>
        <taxon>Mamiellaceae</taxon>
        <taxon>Micromonas</taxon>
    </lineage>
</organism>
<sequence length="310" mass="33900">MKLGDALVLAKTKVESVDQVRNLNLWGNGLTDVELVTKMPLLEMLSLSVNQLSTLRPFARCAKLTELHLRKNEIADLDELRHLVGLRRVVLTLFSRTFPGVRPRRPRLGFNPDTPRRLTTPSDDAFQLHPDVASSHGTTLIRHLRVLWLCDNPCAEVPGYRARVVLALPRLEKLDNEEITEREREEAAAVVAAANAASPKLRTALKSPPPSRSPPRSPLRSPARKYAAESGAGGGAGPTSPTSRGSAPSTPRGGFGSSGKKGPGRFHRASASTRVLYAVMALVADLDEEGLKIVQREVDERLEDGEFFDD</sequence>
<dbReference type="OrthoDB" id="1517790at2759"/>
<gene>
    <name evidence="5" type="ORF">MICPUCDRAFT_56042</name>
</gene>
<dbReference type="RefSeq" id="XP_003057176.1">
    <property type="nucleotide sequence ID" value="XM_003057130.1"/>
</dbReference>
<evidence type="ECO:0000313" key="6">
    <source>
        <dbReference type="Proteomes" id="UP000001876"/>
    </source>
</evidence>
<keyword evidence="6" id="KW-1185">Reference proteome</keyword>
<feature type="compositionally biased region" description="Pro residues" evidence="4">
    <location>
        <begin position="207"/>
        <end position="217"/>
    </location>
</feature>
<dbReference type="EMBL" id="GG663737">
    <property type="protein sequence ID" value="EEH58821.1"/>
    <property type="molecule type" value="Genomic_DNA"/>
</dbReference>
<dbReference type="InterPro" id="IPR001611">
    <property type="entry name" value="Leu-rich_rpt"/>
</dbReference>
<keyword evidence="3" id="KW-0677">Repeat</keyword>
<feature type="region of interest" description="Disordered" evidence="4">
    <location>
        <begin position="199"/>
        <end position="267"/>
    </location>
</feature>
<dbReference type="Pfam" id="PF13855">
    <property type="entry name" value="LRR_8"/>
    <property type="match status" value="1"/>
</dbReference>
<reference evidence="5 6" key="1">
    <citation type="journal article" date="2009" name="Science">
        <title>Green evolution and dynamic adaptations revealed by genomes of the marine picoeukaryotes Micromonas.</title>
        <authorList>
            <person name="Worden A.Z."/>
            <person name="Lee J.H."/>
            <person name="Mock T."/>
            <person name="Rouze P."/>
            <person name="Simmons M.P."/>
            <person name="Aerts A.L."/>
            <person name="Allen A.E."/>
            <person name="Cuvelier M.L."/>
            <person name="Derelle E."/>
            <person name="Everett M.V."/>
            <person name="Foulon E."/>
            <person name="Grimwood J."/>
            <person name="Gundlach H."/>
            <person name="Henrissat B."/>
            <person name="Napoli C."/>
            <person name="McDonald S.M."/>
            <person name="Parker M.S."/>
            <person name="Rombauts S."/>
            <person name="Salamov A."/>
            <person name="Von Dassow P."/>
            <person name="Badger J.H."/>
            <person name="Coutinho P.M."/>
            <person name="Demir E."/>
            <person name="Dubchak I."/>
            <person name="Gentemann C."/>
            <person name="Eikrem W."/>
            <person name="Gready J.E."/>
            <person name="John U."/>
            <person name="Lanier W."/>
            <person name="Lindquist E.A."/>
            <person name="Lucas S."/>
            <person name="Mayer K.F."/>
            <person name="Moreau H."/>
            <person name="Not F."/>
            <person name="Otillar R."/>
            <person name="Panaud O."/>
            <person name="Pangilinan J."/>
            <person name="Paulsen I."/>
            <person name="Piegu B."/>
            <person name="Poliakov A."/>
            <person name="Robbens S."/>
            <person name="Schmutz J."/>
            <person name="Toulza E."/>
            <person name="Wyss T."/>
            <person name="Zelensky A."/>
            <person name="Zhou K."/>
            <person name="Armbrust E.V."/>
            <person name="Bhattacharya D."/>
            <person name="Goodenough U.W."/>
            <person name="Van de Peer Y."/>
            <person name="Grigoriev I.V."/>
        </authorList>
    </citation>
    <scope>NUCLEOTIDE SEQUENCE [LARGE SCALE GENOMIC DNA]</scope>
    <source>
        <strain evidence="5 6">CCMP1545</strain>
    </source>
</reference>
<dbReference type="GO" id="GO:0005930">
    <property type="term" value="C:axoneme"/>
    <property type="evidence" value="ECO:0007669"/>
    <property type="project" value="UniProtKB-SubCell"/>
</dbReference>
<dbReference type="eggNOG" id="KOG2123">
    <property type="taxonomic scope" value="Eukaryota"/>
</dbReference>
<protein>
    <submittedName>
        <fullName evidence="5">Predicted protein</fullName>
    </submittedName>
</protein>
<name>C1MNV1_MICPC</name>
<dbReference type="PROSITE" id="PS51450">
    <property type="entry name" value="LRR"/>
    <property type="match status" value="1"/>
</dbReference>
<dbReference type="PANTHER" id="PTHR18849">
    <property type="entry name" value="LEUCINE RICH REPEAT PROTEIN"/>
    <property type="match status" value="1"/>
</dbReference>
<dbReference type="Gene3D" id="3.80.10.10">
    <property type="entry name" value="Ribonuclease Inhibitor"/>
    <property type="match status" value="1"/>
</dbReference>
<dbReference type="GeneID" id="9682157"/>
<dbReference type="Proteomes" id="UP000001876">
    <property type="component" value="Unassembled WGS sequence"/>
</dbReference>
<dbReference type="InterPro" id="IPR032675">
    <property type="entry name" value="LRR_dom_sf"/>
</dbReference>
<dbReference type="KEGG" id="mpp:MICPUCDRAFT_56042"/>
<accession>C1MNV1</accession>
<proteinExistence type="predicted"/>
<dbReference type="OMA" id="CAEDPHY"/>
<evidence type="ECO:0000256" key="4">
    <source>
        <dbReference type="SAM" id="MobiDB-lite"/>
    </source>
</evidence>